<dbReference type="InterPro" id="IPR000276">
    <property type="entry name" value="GPCR_Rhodpsn"/>
</dbReference>
<sequence>MTFRNCLNNSDSNSSVCALPEIKRGIWTPDVIQRVVTLGVIMTLTFIGNMVIIIILTKTRQRKRNSRVNLFIINLAIGDLAVCCITMTTELLFVVFGEWILGNVACKLLTYSQVVTLSSTTFILTSMSIDRYMALCCPLRFYAGTSKARTKRMILVSWILSFVFSVPQLFIFHQTVEASFPDGSVRYGCRSLGYTAQWQRKLYISFMTSYILIIPSIIISFCYIKVVMCVWRQSFETTLKNIPACRKTVVNTASISKAKIKTVKMTLTIITIFIICWTPYFVTTLIRIYSDYKYMIPKTVMVFSETIALLQSALNPILYGFFNIKFKRGILELCCPWTKIRFPTPTRHTCVTEITNYTDMCTFGGVHYSNSGLSSRKLYVSNSNSGLSEECRSRDDTLYSDNEDSKFLMLTPQRIRRNNRPRAADLAIM</sequence>
<dbReference type="OrthoDB" id="5987909at2759"/>
<evidence type="ECO:0000256" key="6">
    <source>
        <dbReference type="ARBA" id="ARBA00023040"/>
    </source>
</evidence>
<keyword evidence="9 10" id="KW-0807">Transducer</keyword>
<keyword evidence="5 11" id="KW-1133">Transmembrane helix</keyword>
<evidence type="ECO:0000313" key="14">
    <source>
        <dbReference type="Proteomes" id="UP000507470"/>
    </source>
</evidence>
<keyword evidence="14" id="KW-1185">Reference proteome</keyword>
<evidence type="ECO:0000256" key="8">
    <source>
        <dbReference type="ARBA" id="ARBA00023170"/>
    </source>
</evidence>
<evidence type="ECO:0000256" key="9">
    <source>
        <dbReference type="ARBA" id="ARBA00023224"/>
    </source>
</evidence>
<feature type="transmembrane region" description="Helical" evidence="11">
    <location>
        <begin position="108"/>
        <end position="132"/>
    </location>
</feature>
<dbReference type="GO" id="GO:0042277">
    <property type="term" value="F:peptide binding"/>
    <property type="evidence" value="ECO:0007669"/>
    <property type="project" value="TreeGrafter"/>
</dbReference>
<comment type="similarity">
    <text evidence="2 10">Belongs to the G-protein coupled receptor 1 family.</text>
</comment>
<comment type="subcellular location">
    <subcellularLocation>
        <location evidence="1">Cell membrane</location>
        <topology evidence="1">Multi-pass membrane protein</topology>
    </subcellularLocation>
</comment>
<dbReference type="Gene3D" id="1.20.1070.10">
    <property type="entry name" value="Rhodopsin 7-helix transmembrane proteins"/>
    <property type="match status" value="1"/>
</dbReference>
<feature type="transmembrane region" description="Helical" evidence="11">
    <location>
        <begin position="301"/>
        <end position="322"/>
    </location>
</feature>
<evidence type="ECO:0000256" key="10">
    <source>
        <dbReference type="RuleBase" id="RU000688"/>
    </source>
</evidence>
<dbReference type="PROSITE" id="PS50262">
    <property type="entry name" value="G_PROTEIN_RECEP_F1_2"/>
    <property type="match status" value="1"/>
</dbReference>
<evidence type="ECO:0000256" key="5">
    <source>
        <dbReference type="ARBA" id="ARBA00022989"/>
    </source>
</evidence>
<evidence type="ECO:0000256" key="11">
    <source>
        <dbReference type="SAM" id="Phobius"/>
    </source>
</evidence>
<dbReference type="SUPFAM" id="SSF81321">
    <property type="entry name" value="Family A G protein-coupled receptor-like"/>
    <property type="match status" value="1"/>
</dbReference>
<feature type="transmembrane region" description="Helical" evidence="11">
    <location>
        <begin position="35"/>
        <end position="56"/>
    </location>
</feature>
<dbReference type="AlphaFoldDB" id="A0A6J8BW80"/>
<dbReference type="Pfam" id="PF00001">
    <property type="entry name" value="7tm_1"/>
    <property type="match status" value="1"/>
</dbReference>
<dbReference type="PANTHER" id="PTHR24241">
    <property type="entry name" value="NEUROPEPTIDE RECEPTOR-RELATED G-PROTEIN COUPLED RECEPTOR"/>
    <property type="match status" value="1"/>
</dbReference>
<gene>
    <name evidence="13" type="ORF">MCOR_23575</name>
</gene>
<feature type="domain" description="G-protein coupled receptors family 1 profile" evidence="12">
    <location>
        <begin position="48"/>
        <end position="319"/>
    </location>
</feature>
<dbReference type="PRINTS" id="PR01012">
    <property type="entry name" value="NRPEPTIDEYR"/>
</dbReference>
<keyword evidence="4 10" id="KW-0812">Transmembrane</keyword>
<evidence type="ECO:0000259" key="12">
    <source>
        <dbReference type="PROSITE" id="PS50262"/>
    </source>
</evidence>
<proteinExistence type="inferred from homology"/>
<dbReference type="EMBL" id="CACVKT020004153">
    <property type="protein sequence ID" value="CAC5388298.1"/>
    <property type="molecule type" value="Genomic_DNA"/>
</dbReference>
<feature type="transmembrane region" description="Helical" evidence="11">
    <location>
        <begin position="153"/>
        <end position="172"/>
    </location>
</feature>
<evidence type="ECO:0000313" key="13">
    <source>
        <dbReference type="EMBL" id="CAC5388298.1"/>
    </source>
</evidence>
<reference evidence="13 14" key="1">
    <citation type="submission" date="2020-06" db="EMBL/GenBank/DDBJ databases">
        <authorList>
            <person name="Li R."/>
            <person name="Bekaert M."/>
        </authorList>
    </citation>
    <scope>NUCLEOTIDE SEQUENCE [LARGE SCALE GENOMIC DNA]</scope>
    <source>
        <strain evidence="14">wild</strain>
    </source>
</reference>
<evidence type="ECO:0000256" key="2">
    <source>
        <dbReference type="ARBA" id="ARBA00010663"/>
    </source>
</evidence>
<dbReference type="InterPro" id="IPR017452">
    <property type="entry name" value="GPCR_Rhodpsn_7TM"/>
</dbReference>
<dbReference type="Proteomes" id="UP000507470">
    <property type="component" value="Unassembled WGS sequence"/>
</dbReference>
<protein>
    <submittedName>
        <fullName evidence="13">NPSR1</fullName>
    </submittedName>
</protein>
<dbReference type="PRINTS" id="PR00237">
    <property type="entry name" value="GPCRRHODOPSN"/>
</dbReference>
<dbReference type="InterPro" id="IPR000611">
    <property type="entry name" value="NPY_rcpt"/>
</dbReference>
<evidence type="ECO:0000256" key="3">
    <source>
        <dbReference type="ARBA" id="ARBA00022475"/>
    </source>
</evidence>
<evidence type="ECO:0000256" key="1">
    <source>
        <dbReference type="ARBA" id="ARBA00004651"/>
    </source>
</evidence>
<organism evidence="13 14">
    <name type="scientific">Mytilus coruscus</name>
    <name type="common">Sea mussel</name>
    <dbReference type="NCBI Taxonomy" id="42192"/>
    <lineage>
        <taxon>Eukaryota</taxon>
        <taxon>Metazoa</taxon>
        <taxon>Spiralia</taxon>
        <taxon>Lophotrochozoa</taxon>
        <taxon>Mollusca</taxon>
        <taxon>Bivalvia</taxon>
        <taxon>Autobranchia</taxon>
        <taxon>Pteriomorphia</taxon>
        <taxon>Mytilida</taxon>
        <taxon>Mytiloidea</taxon>
        <taxon>Mytilidae</taxon>
        <taxon>Mytilinae</taxon>
        <taxon>Mytilus</taxon>
    </lineage>
</organism>
<feature type="transmembrane region" description="Helical" evidence="11">
    <location>
        <begin position="202"/>
        <end position="224"/>
    </location>
</feature>
<feature type="transmembrane region" description="Helical" evidence="11">
    <location>
        <begin position="68"/>
        <end position="96"/>
    </location>
</feature>
<keyword evidence="6 10" id="KW-0297">G-protein coupled receptor</keyword>
<dbReference type="GO" id="GO:0005886">
    <property type="term" value="C:plasma membrane"/>
    <property type="evidence" value="ECO:0007669"/>
    <property type="project" value="UniProtKB-SubCell"/>
</dbReference>
<evidence type="ECO:0000256" key="4">
    <source>
        <dbReference type="ARBA" id="ARBA00022692"/>
    </source>
</evidence>
<keyword evidence="7 11" id="KW-0472">Membrane</keyword>
<keyword evidence="3" id="KW-1003">Cell membrane</keyword>
<dbReference type="GO" id="GO:0004983">
    <property type="term" value="F:neuropeptide Y receptor activity"/>
    <property type="evidence" value="ECO:0007669"/>
    <property type="project" value="InterPro"/>
</dbReference>
<dbReference type="GO" id="GO:0032870">
    <property type="term" value="P:cellular response to hormone stimulus"/>
    <property type="evidence" value="ECO:0007669"/>
    <property type="project" value="TreeGrafter"/>
</dbReference>
<evidence type="ECO:0000256" key="7">
    <source>
        <dbReference type="ARBA" id="ARBA00023136"/>
    </source>
</evidence>
<dbReference type="PROSITE" id="PS00237">
    <property type="entry name" value="G_PROTEIN_RECEP_F1_1"/>
    <property type="match status" value="1"/>
</dbReference>
<dbReference type="PANTHER" id="PTHR24241:SF117">
    <property type="entry name" value="G-PROTEIN COUPLED RECEPTORS FAMILY 1 PROFILE DOMAIN-CONTAINING PROTEIN"/>
    <property type="match status" value="1"/>
</dbReference>
<feature type="transmembrane region" description="Helical" evidence="11">
    <location>
        <begin position="267"/>
        <end position="289"/>
    </location>
</feature>
<keyword evidence="8 10" id="KW-0675">Receptor</keyword>
<accession>A0A6J8BW80</accession>
<name>A0A6J8BW80_MYTCO</name>